<evidence type="ECO:0000313" key="1">
    <source>
        <dbReference type="EMBL" id="XBO69428.1"/>
    </source>
</evidence>
<accession>A0AAU7KE07</accession>
<sequence>MPATSTQASFGRSVFICCKPLQFLTCASIVRHYRIEQALVLLVAESIAEYDAFYAFVEASHHRSLFDEIRRVPTQAAAREALGALHYDSLFIDNDRTSKYLLLAPLKTGCLCLYEEGVSTYFSSYLYEMPLSRRLKWSLVALVRGCGLRFGGGRRTDLVFVSRPRTYARLNPRLAHKARYCPGLVGELEQGWEDWQALLSPWLDRLTSATPALVLGTWGGGDISAERLAELKRRHPLLLFKPHPHDGCAWLDADIQVLEQPWIPAEVWIRLLASRVDELVVYHYSSSSELYCLDLLDRVTFVDLKGDVHIRRVCDLAVGDPGHDDIDHVAIA</sequence>
<name>A0AAU7KE07_9GAMM</name>
<dbReference type="AlphaFoldDB" id="A0AAU7KE07"/>
<reference evidence="1" key="1">
    <citation type="submission" date="2022-06" db="EMBL/GenBank/DDBJ databases">
        <title>A novel DMS-producing enzyme.</title>
        <authorList>
            <person name="Zhang Y."/>
        </authorList>
    </citation>
    <scope>NUCLEOTIDE SEQUENCE</scope>
    <source>
        <strain evidence="1">RT37</strain>
    </source>
</reference>
<dbReference type="EMBL" id="CP098827">
    <property type="protein sequence ID" value="XBO69428.1"/>
    <property type="molecule type" value="Genomic_DNA"/>
</dbReference>
<gene>
    <name evidence="1" type="ORF">NFG58_12400</name>
</gene>
<organism evidence="1">
    <name type="scientific">Halomonas sp. RT37</name>
    <dbReference type="NCBI Taxonomy" id="2950872"/>
    <lineage>
        <taxon>Bacteria</taxon>
        <taxon>Pseudomonadati</taxon>
        <taxon>Pseudomonadota</taxon>
        <taxon>Gammaproteobacteria</taxon>
        <taxon>Oceanospirillales</taxon>
        <taxon>Halomonadaceae</taxon>
        <taxon>Halomonas</taxon>
    </lineage>
</organism>
<dbReference type="RefSeq" id="WP_045993990.1">
    <property type="nucleotide sequence ID" value="NZ_CP098827.1"/>
</dbReference>
<proteinExistence type="predicted"/>
<protein>
    <submittedName>
        <fullName evidence="1">Uncharacterized protein</fullName>
    </submittedName>
</protein>